<dbReference type="Pfam" id="PF01041">
    <property type="entry name" value="DegT_DnrJ_EryC1"/>
    <property type="match status" value="1"/>
</dbReference>
<proteinExistence type="inferred from homology"/>
<accession>A0A9D1R3L3</accession>
<dbReference type="InterPro" id="IPR000653">
    <property type="entry name" value="DegT/StrS_aminotransferase"/>
</dbReference>
<organism evidence="4 5">
    <name type="scientific">Candidatus Acetatifactor stercoripullorum</name>
    <dbReference type="NCBI Taxonomy" id="2838414"/>
    <lineage>
        <taxon>Bacteria</taxon>
        <taxon>Bacillati</taxon>
        <taxon>Bacillota</taxon>
        <taxon>Clostridia</taxon>
        <taxon>Lachnospirales</taxon>
        <taxon>Lachnospiraceae</taxon>
        <taxon>Acetatifactor</taxon>
    </lineage>
</organism>
<dbReference type="Gene3D" id="3.40.640.10">
    <property type="entry name" value="Type I PLP-dependent aspartate aminotransferase-like (Major domain)"/>
    <property type="match status" value="1"/>
</dbReference>
<dbReference type="PIRSF" id="PIRSF000390">
    <property type="entry name" value="PLP_StrS"/>
    <property type="match status" value="1"/>
</dbReference>
<evidence type="ECO:0000313" key="5">
    <source>
        <dbReference type="Proteomes" id="UP000824265"/>
    </source>
</evidence>
<dbReference type="GO" id="GO:0030170">
    <property type="term" value="F:pyridoxal phosphate binding"/>
    <property type="evidence" value="ECO:0007669"/>
    <property type="project" value="TreeGrafter"/>
</dbReference>
<dbReference type="AlphaFoldDB" id="A0A9D1R3L3"/>
<evidence type="ECO:0000256" key="2">
    <source>
        <dbReference type="PIRSR" id="PIRSR000390-2"/>
    </source>
</evidence>
<gene>
    <name evidence="4" type="ORF">H9742_02375</name>
</gene>
<dbReference type="InterPro" id="IPR026385">
    <property type="entry name" value="LegC-like"/>
</dbReference>
<reference evidence="4" key="2">
    <citation type="submission" date="2021-04" db="EMBL/GenBank/DDBJ databases">
        <authorList>
            <person name="Gilroy R."/>
        </authorList>
    </citation>
    <scope>NUCLEOTIDE SEQUENCE</scope>
    <source>
        <strain evidence="4">CHK195-6426</strain>
    </source>
</reference>
<comment type="similarity">
    <text evidence="3">Belongs to the DegT/DnrJ/EryC1 family.</text>
</comment>
<keyword evidence="4" id="KW-0808">Transferase</keyword>
<dbReference type="PANTHER" id="PTHR30244:SF30">
    <property type="entry name" value="BLR5990 PROTEIN"/>
    <property type="match status" value="1"/>
</dbReference>
<dbReference type="Proteomes" id="UP000824265">
    <property type="component" value="Unassembled WGS sequence"/>
</dbReference>
<reference evidence="4" key="1">
    <citation type="journal article" date="2021" name="PeerJ">
        <title>Extensive microbial diversity within the chicken gut microbiome revealed by metagenomics and culture.</title>
        <authorList>
            <person name="Gilroy R."/>
            <person name="Ravi A."/>
            <person name="Getino M."/>
            <person name="Pursley I."/>
            <person name="Horton D.L."/>
            <person name="Alikhan N.F."/>
            <person name="Baker D."/>
            <person name="Gharbi K."/>
            <person name="Hall N."/>
            <person name="Watson M."/>
            <person name="Adriaenssens E.M."/>
            <person name="Foster-Nyarko E."/>
            <person name="Jarju S."/>
            <person name="Secka A."/>
            <person name="Antonio M."/>
            <person name="Oren A."/>
            <person name="Chaudhuri R.R."/>
            <person name="La Ragione R."/>
            <person name="Hildebrand F."/>
            <person name="Pallen M.J."/>
        </authorList>
    </citation>
    <scope>NUCLEOTIDE SEQUENCE</scope>
    <source>
        <strain evidence="4">CHK195-6426</strain>
    </source>
</reference>
<dbReference type="GO" id="GO:0008483">
    <property type="term" value="F:transaminase activity"/>
    <property type="evidence" value="ECO:0007669"/>
    <property type="project" value="UniProtKB-KW"/>
</dbReference>
<sequence>MIHLAEPNLTGNERKYLNECIDTTFVSSVGEFVTRFEKNVGELSEAKYAAAVSSGTAGLHMALKACGVERDELVCIPAFTFIATANAVMHCGAEPWLIDIDEVSWTMSAEVLEQELAQKAFVDEGKVYHKASGKRIAAIMPVYTLGMPADMDKLLCVAKRYHLPVIADAAAAIGARYKGKNIGALADATVYSFNGNKTITCGGGGAIVSSREDVVKLAKHLSTTARCGIEYDHDMVGYNFRMTNLQAAVGCAQLERLEEFLAAKRYVREFYNQHLGDIEGVGLFPETAWADSACWFSGLVLRSARQVRELCAALGEKGVEARTFWKPVHLQKPYLQAEKSDMMVSESIWDKIITLPSSTGITKEQLEYVASAVRELL</sequence>
<comment type="caution">
    <text evidence="4">The sequence shown here is derived from an EMBL/GenBank/DDBJ whole genome shotgun (WGS) entry which is preliminary data.</text>
</comment>
<keyword evidence="2 3" id="KW-0663">Pyridoxal phosphate</keyword>
<dbReference type="GO" id="GO:0000271">
    <property type="term" value="P:polysaccharide biosynthetic process"/>
    <property type="evidence" value="ECO:0007669"/>
    <property type="project" value="TreeGrafter"/>
</dbReference>
<dbReference type="PANTHER" id="PTHR30244">
    <property type="entry name" value="TRANSAMINASE"/>
    <property type="match status" value="1"/>
</dbReference>
<dbReference type="SUPFAM" id="SSF53383">
    <property type="entry name" value="PLP-dependent transferases"/>
    <property type="match status" value="1"/>
</dbReference>
<name>A0A9D1R3L3_9FIRM</name>
<evidence type="ECO:0000313" key="4">
    <source>
        <dbReference type="EMBL" id="HIW80365.1"/>
    </source>
</evidence>
<keyword evidence="4" id="KW-0032">Aminotransferase</keyword>
<dbReference type="NCBIfam" id="TIGR04181">
    <property type="entry name" value="NHT_00031"/>
    <property type="match status" value="1"/>
</dbReference>
<evidence type="ECO:0000256" key="3">
    <source>
        <dbReference type="RuleBase" id="RU004508"/>
    </source>
</evidence>
<protein>
    <submittedName>
        <fullName evidence="4">LegC family aminotransferase</fullName>
    </submittedName>
</protein>
<dbReference type="EMBL" id="DXGH01000010">
    <property type="protein sequence ID" value="HIW80365.1"/>
    <property type="molecule type" value="Genomic_DNA"/>
</dbReference>
<feature type="modified residue" description="N6-(pyridoxal phosphate)lysine" evidence="2">
    <location>
        <position position="197"/>
    </location>
</feature>
<evidence type="ECO:0000256" key="1">
    <source>
        <dbReference type="PIRSR" id="PIRSR000390-1"/>
    </source>
</evidence>
<feature type="active site" description="Proton acceptor" evidence="1">
    <location>
        <position position="197"/>
    </location>
</feature>
<dbReference type="CDD" id="cd00616">
    <property type="entry name" value="AHBA_syn"/>
    <property type="match status" value="1"/>
</dbReference>
<dbReference type="InterPro" id="IPR015424">
    <property type="entry name" value="PyrdxlP-dep_Trfase"/>
</dbReference>
<dbReference type="InterPro" id="IPR015421">
    <property type="entry name" value="PyrdxlP-dep_Trfase_major"/>
</dbReference>